<dbReference type="EnsemblPlants" id="AES75316">
    <property type="protein sequence ID" value="AES75316"/>
    <property type="gene ID" value="MTR_6g041950"/>
</dbReference>
<gene>
    <name evidence="1" type="ordered locus">MTR_6g041950</name>
</gene>
<reference evidence="1 3" key="1">
    <citation type="journal article" date="2011" name="Nature">
        <title>The Medicago genome provides insight into the evolution of rhizobial symbioses.</title>
        <authorList>
            <person name="Young N.D."/>
            <person name="Debelle F."/>
            <person name="Oldroyd G.E."/>
            <person name="Geurts R."/>
            <person name="Cannon S.B."/>
            <person name="Udvardi M.K."/>
            <person name="Benedito V.A."/>
            <person name="Mayer K.F."/>
            <person name="Gouzy J."/>
            <person name="Schoof H."/>
            <person name="Van de Peer Y."/>
            <person name="Proost S."/>
            <person name="Cook D.R."/>
            <person name="Meyers B.C."/>
            <person name="Spannagl M."/>
            <person name="Cheung F."/>
            <person name="De Mita S."/>
            <person name="Krishnakumar V."/>
            <person name="Gundlach H."/>
            <person name="Zhou S."/>
            <person name="Mudge J."/>
            <person name="Bharti A.K."/>
            <person name="Murray J.D."/>
            <person name="Naoumkina M.A."/>
            <person name="Rosen B."/>
            <person name="Silverstein K.A."/>
            <person name="Tang H."/>
            <person name="Rombauts S."/>
            <person name="Zhao P.X."/>
            <person name="Zhou P."/>
            <person name="Barbe V."/>
            <person name="Bardou P."/>
            <person name="Bechner M."/>
            <person name="Bellec A."/>
            <person name="Berger A."/>
            <person name="Berges H."/>
            <person name="Bidwell S."/>
            <person name="Bisseling T."/>
            <person name="Choisne N."/>
            <person name="Couloux A."/>
            <person name="Denny R."/>
            <person name="Deshpande S."/>
            <person name="Dai X."/>
            <person name="Doyle J.J."/>
            <person name="Dudez A.M."/>
            <person name="Farmer A.D."/>
            <person name="Fouteau S."/>
            <person name="Franken C."/>
            <person name="Gibelin C."/>
            <person name="Gish J."/>
            <person name="Goldstein S."/>
            <person name="Gonzalez A.J."/>
            <person name="Green P.J."/>
            <person name="Hallab A."/>
            <person name="Hartog M."/>
            <person name="Hua A."/>
            <person name="Humphray S.J."/>
            <person name="Jeong D.H."/>
            <person name="Jing Y."/>
            <person name="Jocker A."/>
            <person name="Kenton S.M."/>
            <person name="Kim D.J."/>
            <person name="Klee K."/>
            <person name="Lai H."/>
            <person name="Lang C."/>
            <person name="Lin S."/>
            <person name="Macmil S.L."/>
            <person name="Magdelenat G."/>
            <person name="Matthews L."/>
            <person name="McCorrison J."/>
            <person name="Monaghan E.L."/>
            <person name="Mun J.H."/>
            <person name="Najar F.Z."/>
            <person name="Nicholson C."/>
            <person name="Noirot C."/>
            <person name="O'Bleness M."/>
            <person name="Paule C.R."/>
            <person name="Poulain J."/>
            <person name="Prion F."/>
            <person name="Qin B."/>
            <person name="Qu C."/>
            <person name="Retzel E.F."/>
            <person name="Riddle C."/>
            <person name="Sallet E."/>
            <person name="Samain S."/>
            <person name="Samson N."/>
            <person name="Sanders I."/>
            <person name="Saurat O."/>
            <person name="Scarpelli C."/>
            <person name="Schiex T."/>
            <person name="Segurens B."/>
            <person name="Severin A.J."/>
            <person name="Sherrier D.J."/>
            <person name="Shi R."/>
            <person name="Sims S."/>
            <person name="Singer S.R."/>
            <person name="Sinharoy S."/>
            <person name="Sterck L."/>
            <person name="Viollet A."/>
            <person name="Wang B.B."/>
            <person name="Wang K."/>
            <person name="Wang M."/>
            <person name="Wang X."/>
            <person name="Warfsmann J."/>
            <person name="Weissenbach J."/>
            <person name="White D.D."/>
            <person name="White J.D."/>
            <person name="Wiley G.B."/>
            <person name="Wincker P."/>
            <person name="Xing Y."/>
            <person name="Yang L."/>
            <person name="Yao Z."/>
            <person name="Ying F."/>
            <person name="Zhai J."/>
            <person name="Zhou L."/>
            <person name="Zuber A."/>
            <person name="Denarie J."/>
            <person name="Dixon R.A."/>
            <person name="May G.D."/>
            <person name="Schwartz D.C."/>
            <person name="Rogers J."/>
            <person name="Quetier F."/>
            <person name="Town C.D."/>
            <person name="Roe B.A."/>
        </authorList>
    </citation>
    <scope>NUCLEOTIDE SEQUENCE [LARGE SCALE GENOMIC DNA]</scope>
    <source>
        <strain evidence="1">A17</strain>
        <strain evidence="2 3">cv. Jemalong A17</strain>
    </source>
</reference>
<keyword evidence="3" id="KW-1185">Reference proteome</keyword>
<evidence type="ECO:0000313" key="1">
    <source>
        <dbReference type="EMBL" id="AES75316.1"/>
    </source>
</evidence>
<reference evidence="1 3" key="2">
    <citation type="journal article" date="2014" name="BMC Genomics">
        <title>An improved genome release (version Mt4.0) for the model legume Medicago truncatula.</title>
        <authorList>
            <person name="Tang H."/>
            <person name="Krishnakumar V."/>
            <person name="Bidwell S."/>
            <person name="Rosen B."/>
            <person name="Chan A."/>
            <person name="Zhou S."/>
            <person name="Gentzbittel L."/>
            <person name="Childs K.L."/>
            <person name="Yandell M."/>
            <person name="Gundlach H."/>
            <person name="Mayer K.F."/>
            <person name="Schwartz D.C."/>
            <person name="Town C.D."/>
        </authorList>
    </citation>
    <scope>GENOME REANNOTATION</scope>
    <source>
        <strain evidence="2 3">cv. Jemalong A17</strain>
    </source>
</reference>
<dbReference type="EMBL" id="CM001222">
    <property type="protein sequence ID" value="AES75316.1"/>
    <property type="molecule type" value="Genomic_DNA"/>
</dbReference>
<protein>
    <submittedName>
        <fullName evidence="1">40S ribosomal S10-like protein, putative</fullName>
    </submittedName>
</protein>
<reference evidence="2" key="3">
    <citation type="submission" date="2015-04" db="UniProtKB">
        <authorList>
            <consortium name="EnsemblPlants"/>
        </authorList>
    </citation>
    <scope>IDENTIFICATION</scope>
    <source>
        <strain evidence="2">cv. Jemalong A17</strain>
    </source>
</reference>
<proteinExistence type="predicted"/>
<name>G7KIA7_MEDTR</name>
<evidence type="ECO:0000313" key="2">
    <source>
        <dbReference type="EnsemblPlants" id="AES75316"/>
    </source>
</evidence>
<dbReference type="HOGENOM" id="CLU_204827_0_0_1"/>
<evidence type="ECO:0000313" key="3">
    <source>
        <dbReference type="Proteomes" id="UP000002051"/>
    </source>
</evidence>
<organism evidence="1 3">
    <name type="scientific">Medicago truncatula</name>
    <name type="common">Barrel medic</name>
    <name type="synonym">Medicago tribuloides</name>
    <dbReference type="NCBI Taxonomy" id="3880"/>
    <lineage>
        <taxon>Eukaryota</taxon>
        <taxon>Viridiplantae</taxon>
        <taxon>Streptophyta</taxon>
        <taxon>Embryophyta</taxon>
        <taxon>Tracheophyta</taxon>
        <taxon>Spermatophyta</taxon>
        <taxon>Magnoliopsida</taxon>
        <taxon>eudicotyledons</taxon>
        <taxon>Gunneridae</taxon>
        <taxon>Pentapetalae</taxon>
        <taxon>rosids</taxon>
        <taxon>fabids</taxon>
        <taxon>Fabales</taxon>
        <taxon>Fabaceae</taxon>
        <taxon>Papilionoideae</taxon>
        <taxon>50 kb inversion clade</taxon>
        <taxon>NPAAA clade</taxon>
        <taxon>Hologalegina</taxon>
        <taxon>IRL clade</taxon>
        <taxon>Trifolieae</taxon>
        <taxon>Medicago</taxon>
    </lineage>
</organism>
<dbReference type="AlphaFoldDB" id="G7KIA7"/>
<sequence length="58" mass="6867">MRKSALLGMFETMTDLFIVSIRFNRGNPQMFKFRYINVTLKGLKDQLDEINQEINPGW</sequence>
<dbReference type="Proteomes" id="UP000002051">
    <property type="component" value="Chromosome 6"/>
</dbReference>
<accession>G7KIA7</accession>
<dbReference type="PaxDb" id="3880-AES75316"/>